<protein>
    <recommendedName>
        <fullName evidence="4">Phage portal protein</fullName>
    </recommendedName>
</protein>
<dbReference type="RefSeq" id="WP_075734871.1">
    <property type="nucleotide sequence ID" value="NZ_CP009249.1"/>
</dbReference>
<evidence type="ECO:0000313" key="3">
    <source>
        <dbReference type="Proteomes" id="UP000185491"/>
    </source>
</evidence>
<sequence>MPMPAPNTPWPPADYQPAIAAIKRDDALLTGKLGYLNSLRADKAPRPYEHRAQFNGGLLGATAKAIYGRPNAGLSETYQLTHHLPIADELTTVLADYMAGKPPAAILAPDDEWNTHAQDALDRLVTSDDFAVQWWNAVYSAGALGWVYGRVVWNKNVQDTPWIEWIDADCGIAEFENGQQVAVTFWDTYPAPEGKKVYRLLQRHTAGRIEYQLYEGSHDNIGRPVPFMDCAETQHLANLEGLQDGTILVTGATTPTAHMLSNYRPRREWRHDPTLRYYSTSDIARGADIFETIDQVWSQFQSEIDAAKGRLFVSEDLLLSAGPGSGQVFDWHQGVFPVGVAGDPDAKPTFEQVQFDMRVEKYTQALDTGIRKAVSALGLSPFTVDMDPGASGDMTATETRARTKRTRQTAETKGRMQRAHLSAILTAYVEMDALLNGYQPPTQPVLVSLPDQIEVSENEISDAVVTQHNAGVMSLRTAVRKLHPEWTPDEVDAELQELERQHSYAVDPFALPSDTNPNPGE</sequence>
<keyword evidence="3" id="KW-1185">Reference proteome</keyword>
<evidence type="ECO:0000256" key="1">
    <source>
        <dbReference type="SAM" id="MobiDB-lite"/>
    </source>
</evidence>
<organism evidence="2 3">
    <name type="scientific">Corynebacterium phocae</name>
    <dbReference type="NCBI Taxonomy" id="161895"/>
    <lineage>
        <taxon>Bacteria</taxon>
        <taxon>Bacillati</taxon>
        <taxon>Actinomycetota</taxon>
        <taxon>Actinomycetes</taxon>
        <taxon>Mycobacteriales</taxon>
        <taxon>Corynebacteriaceae</taxon>
        <taxon>Corynebacterium</taxon>
    </lineage>
</organism>
<dbReference type="Pfam" id="PF05133">
    <property type="entry name" value="SPP1_portal"/>
    <property type="match status" value="1"/>
</dbReference>
<dbReference type="STRING" id="161895.CPHO_08360"/>
<reference evidence="2 3" key="1">
    <citation type="submission" date="2014-08" db="EMBL/GenBank/DDBJ databases">
        <title>Complete genome sequence of Corynebacterium phocae M408/89/1(T)(=DSM 44612(T)), isolated from the common seal (Phoca vitulina).</title>
        <authorList>
            <person name="Ruckert C."/>
            <person name="Albersmeier A."/>
            <person name="Winkler A."/>
            <person name="Kalinowski J."/>
        </authorList>
    </citation>
    <scope>NUCLEOTIDE SEQUENCE [LARGE SCALE GENOMIC DNA]</scope>
    <source>
        <strain evidence="2 3">M408/89/1</strain>
    </source>
</reference>
<dbReference type="InterPro" id="IPR021145">
    <property type="entry name" value="Portal_protein_SPP1_Gp6-like"/>
</dbReference>
<name>A0A1L7D4B0_9CORY</name>
<dbReference type="Proteomes" id="UP000185491">
    <property type="component" value="Chromosome"/>
</dbReference>
<feature type="region of interest" description="Disordered" evidence="1">
    <location>
        <begin position="388"/>
        <end position="416"/>
    </location>
</feature>
<proteinExistence type="predicted"/>
<evidence type="ECO:0000313" key="2">
    <source>
        <dbReference type="EMBL" id="APT92897.1"/>
    </source>
</evidence>
<dbReference type="KEGG" id="cpho:CPHO_08360"/>
<dbReference type="OrthoDB" id="3268708at2"/>
<feature type="region of interest" description="Disordered" evidence="1">
    <location>
        <begin position="502"/>
        <end position="521"/>
    </location>
</feature>
<evidence type="ECO:0008006" key="4">
    <source>
        <dbReference type="Google" id="ProtNLM"/>
    </source>
</evidence>
<gene>
    <name evidence="2" type="ORF">CPHO_08360</name>
</gene>
<accession>A0A1L7D4B0</accession>
<dbReference type="AlphaFoldDB" id="A0A1L7D4B0"/>
<dbReference type="EMBL" id="CP009249">
    <property type="protein sequence ID" value="APT92897.1"/>
    <property type="molecule type" value="Genomic_DNA"/>
</dbReference>